<keyword evidence="3 6" id="KW-0547">Nucleotide-binding</keyword>
<keyword evidence="4 6" id="KW-0067">ATP-binding</keyword>
<evidence type="ECO:0000313" key="9">
    <source>
        <dbReference type="Proteomes" id="UP000054703"/>
    </source>
</evidence>
<dbReference type="SUPFAM" id="SSF52540">
    <property type="entry name" value="P-loop containing nucleoside triphosphate hydrolases"/>
    <property type="match status" value="2"/>
</dbReference>
<dbReference type="Proteomes" id="UP000054703">
    <property type="component" value="Unassembled WGS sequence"/>
</dbReference>
<protein>
    <submittedName>
        <fullName evidence="8">Cell division protease ftsH</fullName>
    </submittedName>
</protein>
<dbReference type="InterPro" id="IPR041569">
    <property type="entry name" value="AAA_lid_3"/>
</dbReference>
<dbReference type="FunFam" id="3.40.50.300:FF:000154">
    <property type="entry name" value="Vesicle-fusing ATPase 1"/>
    <property type="match status" value="1"/>
</dbReference>
<keyword evidence="9" id="KW-1185">Reference proteome</keyword>
<proteinExistence type="inferred from homology"/>
<dbReference type="STRING" id="45074.Lsan_3133"/>
<dbReference type="GO" id="GO:0006508">
    <property type="term" value="P:proteolysis"/>
    <property type="evidence" value="ECO:0007669"/>
    <property type="project" value="UniProtKB-KW"/>
</dbReference>
<dbReference type="GO" id="GO:0016887">
    <property type="term" value="F:ATP hydrolysis activity"/>
    <property type="evidence" value="ECO:0007669"/>
    <property type="project" value="InterPro"/>
</dbReference>
<dbReference type="RefSeq" id="WP_058515092.1">
    <property type="nucleotide sequence ID" value="NZ_CAAAIH010000011.1"/>
</dbReference>
<dbReference type="PROSITE" id="PS00675">
    <property type="entry name" value="SIGMA54_INTERACT_1"/>
    <property type="match status" value="1"/>
</dbReference>
<evidence type="ECO:0000256" key="5">
    <source>
        <dbReference type="ARBA" id="ARBA00022927"/>
    </source>
</evidence>
<dbReference type="PANTHER" id="PTHR23078:SF3">
    <property type="entry name" value="VESICLE-FUSING ATPASE"/>
    <property type="match status" value="1"/>
</dbReference>
<dbReference type="GO" id="GO:0035494">
    <property type="term" value="P:SNARE complex disassembly"/>
    <property type="evidence" value="ECO:0007669"/>
    <property type="project" value="InterPro"/>
</dbReference>
<reference evidence="8 9" key="1">
    <citation type="submission" date="2015-11" db="EMBL/GenBank/DDBJ databases">
        <title>Genomic analysis of 38 Legionella species identifies large and diverse effector repertoires.</title>
        <authorList>
            <person name="Burstein D."/>
            <person name="Amaro F."/>
            <person name="Zusman T."/>
            <person name="Lifshitz Z."/>
            <person name="Cohen O."/>
            <person name="Gilbert J.A."/>
            <person name="Pupko T."/>
            <person name="Shuman H.A."/>
            <person name="Segal G."/>
        </authorList>
    </citation>
    <scope>NUCLEOTIDE SEQUENCE [LARGE SCALE GENOMIC DNA]</scope>
    <source>
        <strain evidence="8 9">SC-63-C7</strain>
    </source>
</reference>
<comment type="similarity">
    <text evidence="1 6">Belongs to the AAA ATPase family.</text>
</comment>
<keyword evidence="8" id="KW-0645">Protease</keyword>
<dbReference type="AlphaFoldDB" id="A0A0W0YF54"/>
<organism evidence="8 9">
    <name type="scientific">Legionella santicrucis</name>
    <dbReference type="NCBI Taxonomy" id="45074"/>
    <lineage>
        <taxon>Bacteria</taxon>
        <taxon>Pseudomonadati</taxon>
        <taxon>Pseudomonadota</taxon>
        <taxon>Gammaproteobacteria</taxon>
        <taxon>Legionellales</taxon>
        <taxon>Legionellaceae</taxon>
        <taxon>Legionella</taxon>
    </lineage>
</organism>
<evidence type="ECO:0000256" key="2">
    <source>
        <dbReference type="ARBA" id="ARBA00022448"/>
    </source>
</evidence>
<dbReference type="InterPro" id="IPR003593">
    <property type="entry name" value="AAA+_ATPase"/>
</dbReference>
<feature type="domain" description="AAA+ ATPase" evidence="7">
    <location>
        <begin position="570"/>
        <end position="691"/>
    </location>
</feature>
<dbReference type="InterPro" id="IPR039812">
    <property type="entry name" value="Vesicle-fus_ATPase"/>
</dbReference>
<name>A0A0W0YF54_9GAMM</name>
<dbReference type="GO" id="GO:0051301">
    <property type="term" value="P:cell division"/>
    <property type="evidence" value="ECO:0007669"/>
    <property type="project" value="UniProtKB-KW"/>
</dbReference>
<keyword evidence="2" id="KW-0813">Transport</keyword>
<dbReference type="GO" id="GO:0008233">
    <property type="term" value="F:peptidase activity"/>
    <property type="evidence" value="ECO:0007669"/>
    <property type="project" value="UniProtKB-KW"/>
</dbReference>
<dbReference type="EMBL" id="LNYU01000085">
    <property type="protein sequence ID" value="KTD55581.1"/>
    <property type="molecule type" value="Genomic_DNA"/>
</dbReference>
<gene>
    <name evidence="8" type="primary">ftsH_3</name>
    <name evidence="8" type="ORF">Lsan_3133</name>
</gene>
<dbReference type="CDD" id="cd00009">
    <property type="entry name" value="AAA"/>
    <property type="match status" value="1"/>
</dbReference>
<sequence length="817" mass="92688">MKSRYESGPKETINFSKKVTTQQNNEKPKKVQRDLLPTQLHVTNITNIEQAFTNSVYLSNQYQMSGKELIAELLNTKTKTTYYYPVNFDEKISEDSMGVSGPFRVEMDLVKTKDLKLDPKQIKLTPMEEYQTETLASLGIEIQSIKSPGHNGKLKIDSETLSQSLISKFKNYPLFPGQLLLVKEGEITLYLKIVQTNDPNLSDLNTGKFLSLLNENTIINITASPRVNNLVLISPKSTSLPKTFTLDFSQSGVGGLKKEISEMIRNVFMPRAMPIKMAEQYGEKHNSKGILLYGPPGTGKTLIARTIGNFFTKDKVKVISAAELMDKYVGESQRKLREIFQDAKNEWDEKGLNSQLYVYIFDEIDALAPKRGMKSDSSGVKDDMVATLLTILDGVDSPKNIIVIGTTNRLDLIDPALIRPGRLDNVIEIGLPNEEARYEILKIHTKTIAVLDSGVDLKYWAEQTTNYTGAEIEELVNKARHYAETENFLSTPGSNELTLKDNMDKVENYQKVTNEHFAKAFQDIKPMFGVDKKFAQFKKDGFVIYNSEIANIVNDCNCSMHGFNTDLITNKPLILINGESGVGKTHLAMYLAKSTGTKYIKILSPDLLLSLSLEKQINLIDEEFDNLQRAESGVLILDDLESLVGANAEYTNYNNTLRLKLISMLKNIMESDSRSIVMATSTDIDFLKRIKLYDLFNEVNQMNPITLTHSLQSRETLQQLCKSLGYNVKEDNGDQSSHNEFELILPIRDLIYQIKKFCSLEENKKTLDVNEFYHFLECKGKKRPTSLYKESITMPLFFSKRENNFTISQPEEKKYNF</sequence>
<accession>A0A0W0YF54</accession>
<dbReference type="GO" id="GO:0043001">
    <property type="term" value="P:Golgi to plasma membrane protein transport"/>
    <property type="evidence" value="ECO:0007669"/>
    <property type="project" value="TreeGrafter"/>
</dbReference>
<dbReference type="PROSITE" id="PS00674">
    <property type="entry name" value="AAA"/>
    <property type="match status" value="1"/>
</dbReference>
<feature type="domain" description="AAA+ ATPase" evidence="7">
    <location>
        <begin position="286"/>
        <end position="433"/>
    </location>
</feature>
<dbReference type="InterPro" id="IPR003960">
    <property type="entry name" value="ATPase_AAA_CS"/>
</dbReference>
<dbReference type="GO" id="GO:0006891">
    <property type="term" value="P:intra-Golgi vesicle-mediated transport"/>
    <property type="evidence" value="ECO:0007669"/>
    <property type="project" value="TreeGrafter"/>
</dbReference>
<keyword evidence="8" id="KW-0132">Cell division</keyword>
<dbReference type="Pfam" id="PF17862">
    <property type="entry name" value="AAA_lid_3"/>
    <property type="match status" value="1"/>
</dbReference>
<keyword evidence="8" id="KW-0378">Hydrolase</keyword>
<dbReference type="Pfam" id="PF00004">
    <property type="entry name" value="AAA"/>
    <property type="match status" value="2"/>
</dbReference>
<evidence type="ECO:0000256" key="6">
    <source>
        <dbReference type="RuleBase" id="RU003651"/>
    </source>
</evidence>
<dbReference type="OrthoDB" id="5651434at2"/>
<keyword evidence="5" id="KW-0653">Protein transport</keyword>
<dbReference type="Gene3D" id="3.40.50.300">
    <property type="entry name" value="P-loop containing nucleotide triphosphate hydrolases"/>
    <property type="match status" value="2"/>
</dbReference>
<dbReference type="SMART" id="SM00382">
    <property type="entry name" value="AAA"/>
    <property type="match status" value="2"/>
</dbReference>
<dbReference type="Gene3D" id="1.10.8.60">
    <property type="match status" value="1"/>
</dbReference>
<comment type="caution">
    <text evidence="8">The sequence shown here is derived from an EMBL/GenBank/DDBJ whole genome shotgun (WGS) entry which is preliminary data.</text>
</comment>
<evidence type="ECO:0000256" key="3">
    <source>
        <dbReference type="ARBA" id="ARBA00022741"/>
    </source>
</evidence>
<dbReference type="GO" id="GO:0005524">
    <property type="term" value="F:ATP binding"/>
    <property type="evidence" value="ECO:0007669"/>
    <property type="project" value="UniProtKB-KW"/>
</dbReference>
<evidence type="ECO:0000313" key="8">
    <source>
        <dbReference type="EMBL" id="KTD55581.1"/>
    </source>
</evidence>
<evidence type="ECO:0000259" key="7">
    <source>
        <dbReference type="SMART" id="SM00382"/>
    </source>
</evidence>
<dbReference type="InterPro" id="IPR025662">
    <property type="entry name" value="Sigma_54_int_dom_ATP-bd_1"/>
</dbReference>
<dbReference type="PANTHER" id="PTHR23078">
    <property type="entry name" value="VESICULAR-FUSION PROTEIN NSF"/>
    <property type="match status" value="1"/>
</dbReference>
<dbReference type="PATRIC" id="fig|45074.5.peg.3370"/>
<evidence type="ECO:0000256" key="1">
    <source>
        <dbReference type="ARBA" id="ARBA00006914"/>
    </source>
</evidence>
<dbReference type="InterPro" id="IPR003959">
    <property type="entry name" value="ATPase_AAA_core"/>
</dbReference>
<dbReference type="InterPro" id="IPR027417">
    <property type="entry name" value="P-loop_NTPase"/>
</dbReference>
<evidence type="ECO:0000256" key="4">
    <source>
        <dbReference type="ARBA" id="ARBA00022840"/>
    </source>
</evidence>
<keyword evidence="8" id="KW-0131">Cell cycle</keyword>